<accession>A0A851GKB0</accession>
<dbReference type="Proteomes" id="UP000557872">
    <property type="component" value="Unassembled WGS sequence"/>
</dbReference>
<comment type="caution">
    <text evidence="3">The sequence shown here is derived from an EMBL/GenBank/DDBJ whole genome shotgun (WGS) entry which is preliminary data.</text>
</comment>
<name>A0A851GKB0_9BACT</name>
<comment type="similarity">
    <text evidence="1">Belongs to the UPF0162 family.</text>
</comment>
<keyword evidence="4" id="KW-1185">Reference proteome</keyword>
<reference evidence="3 4" key="1">
    <citation type="submission" date="2020-07" db="EMBL/GenBank/DDBJ databases">
        <title>Roseicoccus Jingziensis gen. nov., sp. nov., isolated from coastal seawater.</title>
        <authorList>
            <person name="Feng X."/>
        </authorList>
    </citation>
    <scope>NUCLEOTIDE SEQUENCE [LARGE SCALE GENOMIC DNA]</scope>
    <source>
        <strain evidence="3 4">N1E253</strain>
    </source>
</reference>
<dbReference type="RefSeq" id="WP_178931120.1">
    <property type="nucleotide sequence ID" value="NZ_JACBAZ010000001.1"/>
</dbReference>
<sequence length="278" mass="30769">MPSVSDLPYLIRLLDDNDPDVRPAVREQFATYDGDISHDLAALGVRLSPAGKKRVSQWLEPGRRQSLAGAWLVPSNGMAGIADDWDNFENLLGLLMDFLHDGITLRPSLHDSLDLLAEDIREQLAEVTADSLRRYLFVRGPFSRGSKKPDALKHFDLCYVIDRGVGNATSLGCLFMLLGRRLNVAIEACNYPGHFLCKMHDLGRACLVDCAHNGRRFDIEDLLGGSLNISDKARASIVMPCYLGDVLARYLLEMHYSLGSLGRSEDADLLKQLAASLK</sequence>
<organism evidence="3 4">
    <name type="scientific">Oceaniferula marina</name>
    <dbReference type="NCBI Taxonomy" id="2748318"/>
    <lineage>
        <taxon>Bacteria</taxon>
        <taxon>Pseudomonadati</taxon>
        <taxon>Verrucomicrobiota</taxon>
        <taxon>Verrucomicrobiia</taxon>
        <taxon>Verrucomicrobiales</taxon>
        <taxon>Verrucomicrobiaceae</taxon>
        <taxon>Oceaniferula</taxon>
    </lineage>
</organism>
<evidence type="ECO:0000313" key="4">
    <source>
        <dbReference type="Proteomes" id="UP000557872"/>
    </source>
</evidence>
<evidence type="ECO:0000256" key="1">
    <source>
        <dbReference type="ARBA" id="ARBA00007100"/>
    </source>
</evidence>
<gene>
    <name evidence="3" type="ORF">HW115_03215</name>
</gene>
<feature type="domain" description="Protein SirB1 N-terminal" evidence="2">
    <location>
        <begin position="110"/>
        <end position="222"/>
    </location>
</feature>
<dbReference type="Pfam" id="PF13369">
    <property type="entry name" value="Transglut_core2"/>
    <property type="match status" value="1"/>
</dbReference>
<evidence type="ECO:0000313" key="3">
    <source>
        <dbReference type="EMBL" id="NWK54604.1"/>
    </source>
</evidence>
<protein>
    <recommendedName>
        <fullName evidence="2">Protein SirB1 N-terminal domain-containing protein</fullName>
    </recommendedName>
</protein>
<proteinExistence type="inferred from homology"/>
<dbReference type="EMBL" id="JACBAZ010000001">
    <property type="protein sequence ID" value="NWK54604.1"/>
    <property type="molecule type" value="Genomic_DNA"/>
</dbReference>
<dbReference type="InterPro" id="IPR032698">
    <property type="entry name" value="SirB1_N"/>
</dbReference>
<dbReference type="AlphaFoldDB" id="A0A851GKB0"/>
<evidence type="ECO:0000259" key="2">
    <source>
        <dbReference type="Pfam" id="PF13369"/>
    </source>
</evidence>